<keyword evidence="3" id="KW-0472">Membrane</keyword>
<dbReference type="SUPFAM" id="SSF52540">
    <property type="entry name" value="P-loop containing nucleoside triphosphate hydrolases"/>
    <property type="match status" value="1"/>
</dbReference>
<evidence type="ECO:0000256" key="2">
    <source>
        <dbReference type="SAM" id="Coils"/>
    </source>
</evidence>
<dbReference type="InterPro" id="IPR000917">
    <property type="entry name" value="Sulfatase_N"/>
</dbReference>
<dbReference type="Proteomes" id="UP001489004">
    <property type="component" value="Unassembled WGS sequence"/>
</dbReference>
<feature type="coiled-coil region" evidence="2">
    <location>
        <begin position="727"/>
        <end position="754"/>
    </location>
</feature>
<reference evidence="5 6" key="1">
    <citation type="journal article" date="2024" name="Nat. Commun.">
        <title>Phylogenomics reveals the evolutionary origins of lichenization in chlorophyte algae.</title>
        <authorList>
            <person name="Puginier C."/>
            <person name="Libourel C."/>
            <person name="Otte J."/>
            <person name="Skaloud P."/>
            <person name="Haon M."/>
            <person name="Grisel S."/>
            <person name="Petersen M."/>
            <person name="Berrin J.G."/>
            <person name="Delaux P.M."/>
            <person name="Dal Grande F."/>
            <person name="Keller J."/>
        </authorList>
    </citation>
    <scope>NUCLEOTIDE SEQUENCE [LARGE SCALE GENOMIC DNA]</scope>
    <source>
        <strain evidence="5 6">SAG 2043</strain>
    </source>
</reference>
<dbReference type="Pfam" id="PF00884">
    <property type="entry name" value="Sulfatase"/>
    <property type="match status" value="1"/>
</dbReference>
<dbReference type="InterPro" id="IPR027417">
    <property type="entry name" value="P-loop_NTPase"/>
</dbReference>
<gene>
    <name evidence="5" type="ORF">WJX72_009799</name>
</gene>
<feature type="domain" description="Sulfatase N-terminal" evidence="4">
    <location>
        <begin position="154"/>
        <end position="462"/>
    </location>
</feature>
<dbReference type="SUPFAM" id="SSF53649">
    <property type="entry name" value="Alkaline phosphatase-like"/>
    <property type="match status" value="1"/>
</dbReference>
<evidence type="ECO:0000259" key="4">
    <source>
        <dbReference type="Pfam" id="PF00884"/>
    </source>
</evidence>
<keyword evidence="3" id="KW-0812">Transmembrane</keyword>
<dbReference type="PROSITE" id="PS50096">
    <property type="entry name" value="IQ"/>
    <property type="match status" value="2"/>
</dbReference>
<accession>A0AAW1PKS5</accession>
<evidence type="ECO:0000256" key="1">
    <source>
        <dbReference type="ARBA" id="ARBA00008779"/>
    </source>
</evidence>
<feature type="coiled-coil region" evidence="2">
    <location>
        <begin position="617"/>
        <end position="658"/>
    </location>
</feature>
<dbReference type="PANTHER" id="PTHR42693">
    <property type="entry name" value="ARYLSULFATASE FAMILY MEMBER"/>
    <property type="match status" value="1"/>
</dbReference>
<evidence type="ECO:0000313" key="5">
    <source>
        <dbReference type="EMBL" id="KAK9809131.1"/>
    </source>
</evidence>
<feature type="transmembrane region" description="Helical" evidence="3">
    <location>
        <begin position="37"/>
        <end position="55"/>
    </location>
</feature>
<comment type="caution">
    <text evidence="5">The sequence shown here is derived from an EMBL/GenBank/DDBJ whole genome shotgun (WGS) entry which is preliminary data.</text>
</comment>
<name>A0AAW1PKS5_9CHLO</name>
<keyword evidence="2" id="KW-0175">Coiled coil</keyword>
<dbReference type="SMART" id="SM00015">
    <property type="entry name" value="IQ"/>
    <property type="match status" value="2"/>
</dbReference>
<sequence length="873" mass="97603">MLDVTLARWLAGGILMSGSASAGYLWAAGAWPPVLTWFPGLACNVLCAGTLKLLLESVHHVSSYAAADSATPSTRGSTAWTRCAATACRALYKACIWAFCGLAAVLYAAILAADQCSLQMTGQPLPCAFLVAYVETTDKAGFQPNPADAAKRRPNVLLIVHESLGRRDMMEAGYSYMPFYQSLREGTPPKPGVHAYDFAWAKAASANTETAMPGILTGTLLVGNDSSLEGEVLELPTLHTAARVMGYRTSTISSWATHWEGTYCHHFNVLLNQGADVVHSPTTHPEWTTRGPIMGCVDDRVVAQTFAESLRNRSNDHSTPFFATITGCNAHAWFVIDEDNYHPRDYKHLRGSEAEAVFRLDRYISSMSTVDKSLRTIWDALDAHGLAEHTVIAIAADHGETPEWVGRRNWEPNMDSLSVPLMFIVPDAYFPSQAAAHAMAANTPNMASNLDMFPTLLEFMGYTDHSWWYSVAPEHSIKGRSLLHSDSDTAQRFAFSWAGLPFTSYTYGSRSKFMTVYQKLAILVAADLGTSAATGTSGKTLQAFTVNARKPYFVEPGRDWPQLSPEEQRRWRQGILSRQQAAVVIQANYRSWAARRHFKAQQEATHVLQAHSRGFLARKETAKLQAEKERAKRYEDIIRKFKDRLQVREREAEDVRRMPAQSLAQWEQRRSRAATLIQAWGDSLAGSTNLDTSQVMPGGVQVNSGRYQHLMKQVQRRTESHKAGKRVPLSQQEAEQLSERCNELLEEHTLRREEERAYAAHRQRSVQQAKLAFQRLQHVILPSELPENAEPHQYSLPAQGSERLARARQAHAVASAEAKTGGKWWRHFGMTDDPGATELDVSDLFAKWATKDKQRQRRWEQVMRFEQDRAIPA</sequence>
<comment type="similarity">
    <text evidence="1">Belongs to the sulfatase family.</text>
</comment>
<keyword evidence="3" id="KW-1133">Transmembrane helix</keyword>
<evidence type="ECO:0000313" key="6">
    <source>
        <dbReference type="Proteomes" id="UP001489004"/>
    </source>
</evidence>
<dbReference type="GO" id="GO:0004065">
    <property type="term" value="F:arylsulfatase activity"/>
    <property type="evidence" value="ECO:0007669"/>
    <property type="project" value="TreeGrafter"/>
</dbReference>
<dbReference type="InterPro" id="IPR017850">
    <property type="entry name" value="Alkaline_phosphatase_core_sf"/>
</dbReference>
<dbReference type="Pfam" id="PF00612">
    <property type="entry name" value="IQ"/>
    <property type="match status" value="2"/>
</dbReference>
<keyword evidence="6" id="KW-1185">Reference proteome</keyword>
<dbReference type="InterPro" id="IPR000048">
    <property type="entry name" value="IQ_motif_EF-hand-BS"/>
</dbReference>
<dbReference type="EMBL" id="JALJOR010000011">
    <property type="protein sequence ID" value="KAK9809131.1"/>
    <property type="molecule type" value="Genomic_DNA"/>
</dbReference>
<organism evidence="5 6">
    <name type="scientific">[Myrmecia] bisecta</name>
    <dbReference type="NCBI Taxonomy" id="41462"/>
    <lineage>
        <taxon>Eukaryota</taxon>
        <taxon>Viridiplantae</taxon>
        <taxon>Chlorophyta</taxon>
        <taxon>core chlorophytes</taxon>
        <taxon>Trebouxiophyceae</taxon>
        <taxon>Trebouxiales</taxon>
        <taxon>Trebouxiaceae</taxon>
        <taxon>Myrmecia</taxon>
    </lineage>
</organism>
<dbReference type="PANTHER" id="PTHR42693:SF33">
    <property type="entry name" value="ARYLSULFATASE"/>
    <property type="match status" value="1"/>
</dbReference>
<dbReference type="AlphaFoldDB" id="A0AAW1PKS5"/>
<evidence type="ECO:0000256" key="3">
    <source>
        <dbReference type="SAM" id="Phobius"/>
    </source>
</evidence>
<protein>
    <recommendedName>
        <fullName evidence="4">Sulfatase N-terminal domain-containing protein</fullName>
    </recommendedName>
</protein>
<feature type="transmembrane region" description="Helical" evidence="3">
    <location>
        <begin position="90"/>
        <end position="113"/>
    </location>
</feature>
<dbReference type="Gene3D" id="3.40.720.10">
    <property type="entry name" value="Alkaline Phosphatase, subunit A"/>
    <property type="match status" value="1"/>
</dbReference>
<dbReference type="InterPro" id="IPR050738">
    <property type="entry name" value="Sulfatase"/>
</dbReference>
<proteinExistence type="inferred from homology"/>
<dbReference type="Gene3D" id="1.20.5.190">
    <property type="match status" value="1"/>
</dbReference>